<dbReference type="PANTHER" id="PTHR45913:SF19">
    <property type="entry name" value="LOW QUALITY PROTEIN: ZINC FINGER BED DOMAIN-CONTAINING PROTEIN 5-LIKE"/>
    <property type="match status" value="1"/>
</dbReference>
<dbReference type="AlphaFoldDB" id="A0A0C2NBE6"/>
<name>A0A0C2NBE6_THEKT</name>
<organism evidence="1 2">
    <name type="scientific">Thelohanellus kitauei</name>
    <name type="common">Myxosporean</name>
    <dbReference type="NCBI Taxonomy" id="669202"/>
    <lineage>
        <taxon>Eukaryota</taxon>
        <taxon>Metazoa</taxon>
        <taxon>Cnidaria</taxon>
        <taxon>Myxozoa</taxon>
        <taxon>Myxosporea</taxon>
        <taxon>Bivalvulida</taxon>
        <taxon>Platysporina</taxon>
        <taxon>Myxobolidae</taxon>
        <taxon>Thelohanellus</taxon>
    </lineage>
</organism>
<dbReference type="Proteomes" id="UP000031668">
    <property type="component" value="Unassembled WGS sequence"/>
</dbReference>
<evidence type="ECO:0000313" key="1">
    <source>
        <dbReference type="EMBL" id="KII71277.1"/>
    </source>
</evidence>
<dbReference type="PANTHER" id="PTHR45913">
    <property type="entry name" value="EPM2A-INTERACTING PROTEIN 1"/>
    <property type="match status" value="1"/>
</dbReference>
<evidence type="ECO:0000313" key="2">
    <source>
        <dbReference type="Proteomes" id="UP000031668"/>
    </source>
</evidence>
<protein>
    <submittedName>
        <fullName evidence="1">Uncharacterized protein</fullName>
    </submittedName>
</protein>
<keyword evidence="2" id="KW-1185">Reference proteome</keyword>
<dbReference type="EMBL" id="JWZT01001813">
    <property type="protein sequence ID" value="KII71277.1"/>
    <property type="molecule type" value="Genomic_DNA"/>
</dbReference>
<comment type="caution">
    <text evidence="1">The sequence shown here is derived from an EMBL/GenBank/DDBJ whole genome shotgun (WGS) entry which is preliminary data.</text>
</comment>
<sequence>MCEVVLEREFGQKLKAIPLSDNTMSRRIVDMYEDVRCQLIAPLQHVKFAFPPCEYTDIANAAQLLAYVRYFWEGEIFDDFLFGKSLPGCITGEERFHVIDEFF</sequence>
<dbReference type="OrthoDB" id="6708435at2759"/>
<gene>
    <name evidence="1" type="ORF">RF11_08773</name>
</gene>
<accession>A0A0C2NBE6</accession>
<proteinExistence type="predicted"/>
<reference evidence="1 2" key="1">
    <citation type="journal article" date="2014" name="Genome Biol. Evol.">
        <title>The genome of the myxosporean Thelohanellus kitauei shows adaptations to nutrient acquisition within its fish host.</title>
        <authorList>
            <person name="Yang Y."/>
            <person name="Xiong J."/>
            <person name="Zhou Z."/>
            <person name="Huo F."/>
            <person name="Miao W."/>
            <person name="Ran C."/>
            <person name="Liu Y."/>
            <person name="Zhang J."/>
            <person name="Feng J."/>
            <person name="Wang M."/>
            <person name="Wang M."/>
            <person name="Wang L."/>
            <person name="Yao B."/>
        </authorList>
    </citation>
    <scope>NUCLEOTIDE SEQUENCE [LARGE SCALE GENOMIC DNA]</scope>
    <source>
        <strain evidence="1">Wuqing</strain>
    </source>
</reference>